<dbReference type="EMBL" id="HBGS01061503">
    <property type="protein sequence ID" value="CAD9492052.1"/>
    <property type="molecule type" value="Transcribed_RNA"/>
</dbReference>
<organism evidence="1">
    <name type="scientific">Octactis speculum</name>
    <dbReference type="NCBI Taxonomy" id="3111310"/>
    <lineage>
        <taxon>Eukaryota</taxon>
        <taxon>Sar</taxon>
        <taxon>Stramenopiles</taxon>
        <taxon>Ochrophyta</taxon>
        <taxon>Dictyochophyceae</taxon>
        <taxon>Dictyochales</taxon>
        <taxon>Dictyochaceae</taxon>
        <taxon>Octactis</taxon>
    </lineage>
</organism>
<name>A0A7S2HJ80_9STRA</name>
<protein>
    <submittedName>
        <fullName evidence="1">Uncharacterized protein</fullName>
    </submittedName>
</protein>
<reference evidence="1" key="1">
    <citation type="submission" date="2021-01" db="EMBL/GenBank/DDBJ databases">
        <authorList>
            <person name="Corre E."/>
            <person name="Pelletier E."/>
            <person name="Niang G."/>
            <person name="Scheremetjew M."/>
            <person name="Finn R."/>
            <person name="Kale V."/>
            <person name="Holt S."/>
            <person name="Cochrane G."/>
            <person name="Meng A."/>
            <person name="Brown T."/>
            <person name="Cohen L."/>
        </authorList>
    </citation>
    <scope>NUCLEOTIDE SEQUENCE</scope>
    <source>
        <strain evidence="1">CCMP1381</strain>
    </source>
</reference>
<gene>
    <name evidence="1" type="ORF">DSPE1174_LOCUS32102</name>
</gene>
<dbReference type="AlphaFoldDB" id="A0A7S2HJ80"/>
<evidence type="ECO:0000313" key="1">
    <source>
        <dbReference type="EMBL" id="CAD9492052.1"/>
    </source>
</evidence>
<proteinExistence type="predicted"/>
<accession>A0A7S2HJ80</accession>
<sequence>MHRHLRRFQGTACEHRSFRLLSSSSSSPHQVGWIESCMKNPQMKNPHNKIEKKSASSAYVRVLRSGAAVQGAVSGIHHIVRAFRLANRACGFSLNPKELDWR</sequence>